<reference evidence="1 2" key="1">
    <citation type="journal article" date="2022" name="Hortic Res">
        <title>A haplotype resolved chromosomal level avocado genome allows analysis of novel avocado genes.</title>
        <authorList>
            <person name="Nath O."/>
            <person name="Fletcher S.J."/>
            <person name="Hayward A."/>
            <person name="Shaw L.M."/>
            <person name="Masouleh A.K."/>
            <person name="Furtado A."/>
            <person name="Henry R.J."/>
            <person name="Mitter N."/>
        </authorList>
    </citation>
    <scope>NUCLEOTIDE SEQUENCE [LARGE SCALE GENOMIC DNA]</scope>
    <source>
        <strain evidence="2">cv. Hass</strain>
    </source>
</reference>
<name>A0ACC2LGE5_PERAE</name>
<organism evidence="1 2">
    <name type="scientific">Persea americana</name>
    <name type="common">Avocado</name>
    <dbReference type="NCBI Taxonomy" id="3435"/>
    <lineage>
        <taxon>Eukaryota</taxon>
        <taxon>Viridiplantae</taxon>
        <taxon>Streptophyta</taxon>
        <taxon>Embryophyta</taxon>
        <taxon>Tracheophyta</taxon>
        <taxon>Spermatophyta</taxon>
        <taxon>Magnoliopsida</taxon>
        <taxon>Magnoliidae</taxon>
        <taxon>Laurales</taxon>
        <taxon>Lauraceae</taxon>
        <taxon>Persea</taxon>
    </lineage>
</organism>
<gene>
    <name evidence="1" type="ORF">MRB53_025744</name>
</gene>
<sequence length="123" mass="13555">MGNCLVLLRPHTSSWVDFSSNRKSTTQHLPPNYELRVGHVYYLLPTDVSVSSAEESSPKNKAGSADGAKRIKVIITKQQLEELLSNKMLMEDVLASVRIEAVDGGSCTASWRPKLETIPEGNE</sequence>
<keyword evidence="2" id="KW-1185">Reference proteome</keyword>
<evidence type="ECO:0000313" key="1">
    <source>
        <dbReference type="EMBL" id="KAJ8632408.1"/>
    </source>
</evidence>
<evidence type="ECO:0000313" key="2">
    <source>
        <dbReference type="Proteomes" id="UP001234297"/>
    </source>
</evidence>
<comment type="caution">
    <text evidence="1">The sequence shown here is derived from an EMBL/GenBank/DDBJ whole genome shotgun (WGS) entry which is preliminary data.</text>
</comment>
<protein>
    <submittedName>
        <fullName evidence="1">Uncharacterized protein</fullName>
    </submittedName>
</protein>
<dbReference type="EMBL" id="CM056816">
    <property type="protein sequence ID" value="KAJ8632408.1"/>
    <property type="molecule type" value="Genomic_DNA"/>
</dbReference>
<proteinExistence type="predicted"/>
<dbReference type="Proteomes" id="UP001234297">
    <property type="component" value="Chromosome 8"/>
</dbReference>
<accession>A0ACC2LGE5</accession>